<dbReference type="InterPro" id="IPR038765">
    <property type="entry name" value="Papain-like_cys_pep_sf"/>
</dbReference>
<keyword evidence="2" id="KW-0865">Zymogen</keyword>
<sequence length="782" mass="85194">MAMTRSFEHHCICFICCFGSSNLTNTSSFLILTPDCALVMRTTWGFGLVCAVLCSTGLAVRTRGNSTEKKLAPRPALLLSFEALLRSGSQLLHLAADEKAQLLAVEDLSASNASNTSNASSERMLMDVGLALRHYHQHFFDETVCFTFDMFPQGMAGMPIGKQWKRLLKHSERLAAAGFASRGSDGLDVNDSNASNGSSSSGNTTELEISKREMQHFMFLSAMNDIFEVPLQMYEVAKLGEGKKSVAGLNCTPWLVNESRSMNLLEMLQAVGPAAPMGLDWWPSWGEEDEDASKLLRAVMGEMSGRGVATMSANFEYCVTDLGELLATKTLYQLTYRRHREDEANSTNATNMTNTTNATNSTDAAIGLLLAADDTFTLYESKQETALASAPRRLADLRTLKATYGVTGGECVNLTQGSVGSAEMDEDVNGKDRLNRINGEAGGHWTAAPYDFWKGVKVHEIIPSLGTEIGPLKLPLAGPQPSFMRRALPDSFDARAEWPNCNSIGVIRNQGSCGSCWAMAAATVMTDRFCVAFEMMNHTQKAKTGTDFGLGEDLEVLSLAPELLVQCDKTNNGCGGGRLDDAWRFLQTKGLPKESCAPYMHCPVPTQRSCDYGWEKRPYVPFRAAKEAAATAAKICEGHCEDGSPMEFFKVSQAFAAARPRDVGGMQRALLSGPLEVAYFVFSDFMSYKSGVYFRTPGAYGPLGGHAVRMLGWGTEEAFGKKPMDYWLIANSYSPRWGMHGLFKIRRGTNECGIETTPAAGVPDLRLVSGMAPVEPVEPVKP</sequence>
<dbReference type="InterPro" id="IPR000169">
    <property type="entry name" value="Pept_cys_AS"/>
</dbReference>
<dbReference type="GO" id="GO:0006508">
    <property type="term" value="P:proteolysis"/>
    <property type="evidence" value="ECO:0007669"/>
    <property type="project" value="InterPro"/>
</dbReference>
<evidence type="ECO:0000259" key="3">
    <source>
        <dbReference type="SMART" id="SM00645"/>
    </source>
</evidence>
<dbReference type="PRINTS" id="PR00705">
    <property type="entry name" value="PAPAIN"/>
</dbReference>
<evidence type="ECO:0000313" key="5">
    <source>
        <dbReference type="Proteomes" id="UP001178507"/>
    </source>
</evidence>
<comment type="similarity">
    <text evidence="1">Belongs to the peptidase C1 family.</text>
</comment>
<dbReference type="InterPro" id="IPR025660">
    <property type="entry name" value="Pept_his_AS"/>
</dbReference>
<protein>
    <recommendedName>
        <fullName evidence="3">Peptidase C1A papain C-terminal domain-containing protein</fullName>
    </recommendedName>
</protein>
<proteinExistence type="inferred from homology"/>
<dbReference type="Proteomes" id="UP001178507">
    <property type="component" value="Unassembled WGS sequence"/>
</dbReference>
<dbReference type="InterPro" id="IPR013128">
    <property type="entry name" value="Peptidase_C1A"/>
</dbReference>
<dbReference type="InterPro" id="IPR000668">
    <property type="entry name" value="Peptidase_C1A_C"/>
</dbReference>
<comment type="caution">
    <text evidence="4">The sequence shown here is derived from an EMBL/GenBank/DDBJ whole genome shotgun (WGS) entry which is preliminary data.</text>
</comment>
<dbReference type="AlphaFoldDB" id="A0AA36JLK0"/>
<dbReference type="GO" id="GO:0008234">
    <property type="term" value="F:cysteine-type peptidase activity"/>
    <property type="evidence" value="ECO:0007669"/>
    <property type="project" value="InterPro"/>
</dbReference>
<reference evidence="4" key="1">
    <citation type="submission" date="2023-08" db="EMBL/GenBank/DDBJ databases">
        <authorList>
            <person name="Chen Y."/>
            <person name="Shah S."/>
            <person name="Dougan E. K."/>
            <person name="Thang M."/>
            <person name="Chan C."/>
        </authorList>
    </citation>
    <scope>NUCLEOTIDE SEQUENCE</scope>
</reference>
<dbReference type="Gene3D" id="3.90.70.10">
    <property type="entry name" value="Cysteine proteinases"/>
    <property type="match status" value="1"/>
</dbReference>
<dbReference type="SUPFAM" id="SSF54001">
    <property type="entry name" value="Cysteine proteinases"/>
    <property type="match status" value="1"/>
</dbReference>
<accession>A0AA36JLK0</accession>
<feature type="domain" description="Peptidase C1A papain C-terminal" evidence="3">
    <location>
        <begin position="488"/>
        <end position="762"/>
    </location>
</feature>
<dbReference type="Pfam" id="PF00112">
    <property type="entry name" value="Peptidase_C1"/>
    <property type="match status" value="2"/>
</dbReference>
<dbReference type="SMART" id="SM00645">
    <property type="entry name" value="Pept_C1"/>
    <property type="match status" value="1"/>
</dbReference>
<evidence type="ECO:0000256" key="1">
    <source>
        <dbReference type="ARBA" id="ARBA00008455"/>
    </source>
</evidence>
<dbReference type="PROSITE" id="PS00139">
    <property type="entry name" value="THIOL_PROTEASE_CYS"/>
    <property type="match status" value="1"/>
</dbReference>
<evidence type="ECO:0000313" key="4">
    <source>
        <dbReference type="EMBL" id="CAJ1407802.1"/>
    </source>
</evidence>
<keyword evidence="5" id="KW-1185">Reference proteome</keyword>
<evidence type="ECO:0000256" key="2">
    <source>
        <dbReference type="ARBA" id="ARBA00023145"/>
    </source>
</evidence>
<dbReference type="PROSITE" id="PS00639">
    <property type="entry name" value="THIOL_PROTEASE_HIS"/>
    <property type="match status" value="1"/>
</dbReference>
<dbReference type="EMBL" id="CAUJNA010003691">
    <property type="protein sequence ID" value="CAJ1407802.1"/>
    <property type="molecule type" value="Genomic_DNA"/>
</dbReference>
<organism evidence="4 5">
    <name type="scientific">Effrenium voratum</name>
    <dbReference type="NCBI Taxonomy" id="2562239"/>
    <lineage>
        <taxon>Eukaryota</taxon>
        <taxon>Sar</taxon>
        <taxon>Alveolata</taxon>
        <taxon>Dinophyceae</taxon>
        <taxon>Suessiales</taxon>
        <taxon>Symbiodiniaceae</taxon>
        <taxon>Effrenium</taxon>
    </lineage>
</organism>
<name>A0AA36JLK0_9DINO</name>
<dbReference type="CDD" id="cd02620">
    <property type="entry name" value="Peptidase_C1A_CathepsinB"/>
    <property type="match status" value="1"/>
</dbReference>
<gene>
    <name evidence="4" type="ORF">EVOR1521_LOCUS29411</name>
</gene>
<dbReference type="PANTHER" id="PTHR12411">
    <property type="entry name" value="CYSTEINE PROTEASE FAMILY C1-RELATED"/>
    <property type="match status" value="1"/>
</dbReference>